<keyword evidence="3" id="KW-1133">Transmembrane helix</keyword>
<dbReference type="InterPro" id="IPR012902">
    <property type="entry name" value="N_methyl_site"/>
</dbReference>
<accession>A0ABR8XRH0</accession>
<dbReference type="PROSITE" id="PS00409">
    <property type="entry name" value="PROKAR_NTER_METHYL"/>
    <property type="match status" value="1"/>
</dbReference>
<keyword evidence="3" id="KW-0472">Membrane</keyword>
<evidence type="ECO:0000256" key="3">
    <source>
        <dbReference type="SAM" id="Phobius"/>
    </source>
</evidence>
<dbReference type="Proteomes" id="UP000600565">
    <property type="component" value="Unassembled WGS sequence"/>
</dbReference>
<evidence type="ECO:0000313" key="4">
    <source>
        <dbReference type="EMBL" id="MBD8034551.1"/>
    </source>
</evidence>
<feature type="transmembrane region" description="Helical" evidence="3">
    <location>
        <begin position="12"/>
        <end position="31"/>
    </location>
</feature>
<evidence type="ECO:0000256" key="2">
    <source>
        <dbReference type="ARBA" id="ARBA00023287"/>
    </source>
</evidence>
<name>A0ABR8XRH0_9BACL</name>
<comment type="subcellular location">
    <subcellularLocation>
        <location evidence="1">Cell surface</location>
    </subcellularLocation>
</comment>
<evidence type="ECO:0000313" key="5">
    <source>
        <dbReference type="Proteomes" id="UP000600565"/>
    </source>
</evidence>
<keyword evidence="5" id="KW-1185">Reference proteome</keyword>
<dbReference type="EMBL" id="JACSPW010000018">
    <property type="protein sequence ID" value="MBD8034551.1"/>
    <property type="molecule type" value="Genomic_DNA"/>
</dbReference>
<keyword evidence="2" id="KW-0178">Competence</keyword>
<gene>
    <name evidence="4" type="ORF">H9632_15890</name>
</gene>
<comment type="caution">
    <text evidence="4">The sequence shown here is derived from an EMBL/GenBank/DDBJ whole genome shotgun (WGS) entry which is preliminary data.</text>
</comment>
<dbReference type="RefSeq" id="WP_191705049.1">
    <property type="nucleotide sequence ID" value="NZ_JACSPW010000018.1"/>
</dbReference>
<dbReference type="Pfam" id="PF07963">
    <property type="entry name" value="N_methyl"/>
    <property type="match status" value="1"/>
</dbReference>
<evidence type="ECO:0000256" key="1">
    <source>
        <dbReference type="ARBA" id="ARBA00004241"/>
    </source>
</evidence>
<protein>
    <submittedName>
        <fullName evidence="4">Prepilin-type N-terminal cleavage/methylation domain-containing protein</fullName>
    </submittedName>
</protein>
<sequence>MNNQKGLSLVELLAAIVIFSLIAIFATTILLSSIKTYAKINSDTILRDEADLVMANLIKEIYISKDSEIIFTENTSNHNYYIKPKIPPIVGTSSETGFKDNNIVIKGKKITLNNSTLEVIWDETNIKIIEGTNSDRSYHITLTLKNKNKNVKKTFRSEVRSINDLEREDEEDD</sequence>
<proteinExistence type="predicted"/>
<keyword evidence="3" id="KW-0812">Transmembrane</keyword>
<organism evidence="4 5">
    <name type="scientific">Solibacillus merdavium</name>
    <dbReference type="NCBI Taxonomy" id="2762218"/>
    <lineage>
        <taxon>Bacteria</taxon>
        <taxon>Bacillati</taxon>
        <taxon>Bacillota</taxon>
        <taxon>Bacilli</taxon>
        <taxon>Bacillales</taxon>
        <taxon>Caryophanaceae</taxon>
        <taxon>Solibacillus</taxon>
    </lineage>
</organism>
<reference evidence="4 5" key="1">
    <citation type="submission" date="2020-08" db="EMBL/GenBank/DDBJ databases">
        <title>A Genomic Blueprint of the Chicken Gut Microbiome.</title>
        <authorList>
            <person name="Gilroy R."/>
            <person name="Ravi A."/>
            <person name="Getino M."/>
            <person name="Pursley I."/>
            <person name="Horton D.L."/>
            <person name="Alikhan N.-F."/>
            <person name="Baker D."/>
            <person name="Gharbi K."/>
            <person name="Hall N."/>
            <person name="Watson M."/>
            <person name="Adriaenssens E.M."/>
            <person name="Foster-Nyarko E."/>
            <person name="Jarju S."/>
            <person name="Secka A."/>
            <person name="Antonio M."/>
            <person name="Oren A."/>
            <person name="Chaudhuri R."/>
            <person name="La Ragione R.M."/>
            <person name="Hildebrand F."/>
            <person name="Pallen M.J."/>
        </authorList>
    </citation>
    <scope>NUCLEOTIDE SEQUENCE [LARGE SCALE GENOMIC DNA]</scope>
    <source>
        <strain evidence="4 5">Sa1YVA6</strain>
    </source>
</reference>
<dbReference type="NCBIfam" id="TIGR02532">
    <property type="entry name" value="IV_pilin_GFxxxE"/>
    <property type="match status" value="1"/>
</dbReference>